<keyword evidence="4" id="KW-0175">Coiled coil</keyword>
<keyword evidence="2" id="KW-0648">Protein biosynthesis</keyword>
<evidence type="ECO:0000256" key="3">
    <source>
        <dbReference type="ARBA" id="ARBA00023134"/>
    </source>
</evidence>
<dbReference type="SUPFAM" id="SSF52540">
    <property type="entry name" value="P-loop containing nucleoside triphosphate hydrolases"/>
    <property type="match status" value="1"/>
</dbReference>
<accession>A0ABM8VXF4</accession>
<evidence type="ECO:0000313" key="7">
    <source>
        <dbReference type="Proteomes" id="UP000789901"/>
    </source>
</evidence>
<reference evidence="6 7" key="1">
    <citation type="submission" date="2021-06" db="EMBL/GenBank/DDBJ databases">
        <authorList>
            <person name="Kallberg Y."/>
            <person name="Tangrot J."/>
            <person name="Rosling A."/>
        </authorList>
    </citation>
    <scope>NUCLEOTIDE SEQUENCE [LARGE SCALE GENOMIC DNA]</scope>
    <source>
        <strain evidence="6 7">120-4 pot B 10/14</strain>
    </source>
</reference>
<evidence type="ECO:0000256" key="1">
    <source>
        <dbReference type="ARBA" id="ARBA00022741"/>
    </source>
</evidence>
<dbReference type="Pfam" id="PF00009">
    <property type="entry name" value="GTP_EFTU"/>
    <property type="match status" value="1"/>
</dbReference>
<dbReference type="InterPro" id="IPR027417">
    <property type="entry name" value="P-loop_NTPase"/>
</dbReference>
<protein>
    <submittedName>
        <fullName evidence="6">17643_t:CDS:1</fullName>
    </submittedName>
</protein>
<keyword evidence="1" id="KW-0547">Nucleotide-binding</keyword>
<dbReference type="Proteomes" id="UP000789901">
    <property type="component" value="Unassembled WGS sequence"/>
</dbReference>
<organism evidence="6 7">
    <name type="scientific">Gigaspora margarita</name>
    <dbReference type="NCBI Taxonomy" id="4874"/>
    <lineage>
        <taxon>Eukaryota</taxon>
        <taxon>Fungi</taxon>
        <taxon>Fungi incertae sedis</taxon>
        <taxon>Mucoromycota</taxon>
        <taxon>Glomeromycotina</taxon>
        <taxon>Glomeromycetes</taxon>
        <taxon>Diversisporales</taxon>
        <taxon>Gigasporaceae</taxon>
        <taxon>Gigaspora</taxon>
    </lineage>
</organism>
<evidence type="ECO:0000313" key="6">
    <source>
        <dbReference type="EMBL" id="CAG8470732.1"/>
    </source>
</evidence>
<dbReference type="EMBL" id="CAJVQB010000148">
    <property type="protein sequence ID" value="CAG8470732.1"/>
    <property type="molecule type" value="Genomic_DNA"/>
</dbReference>
<dbReference type="PANTHER" id="PTHR43261">
    <property type="entry name" value="TRANSLATION ELONGATION FACTOR G-RELATED"/>
    <property type="match status" value="1"/>
</dbReference>
<dbReference type="PRINTS" id="PR00315">
    <property type="entry name" value="ELONGATNFCT"/>
</dbReference>
<gene>
    <name evidence="6" type="ORF">GMARGA_LOCUS764</name>
</gene>
<keyword evidence="7" id="KW-1185">Reference proteome</keyword>
<dbReference type="PROSITE" id="PS00301">
    <property type="entry name" value="G_TR_1"/>
    <property type="match status" value="1"/>
</dbReference>
<sequence length="358" mass="41458">MSELLTGLEEWGEKFGENLATNDCHKDMAQNFAQEIQNLVKKIAEEERKIRDEESRELFSELQCALSPQFARIYECSEHSLTFSVKEEIERLVEEYELQEYWEYYRQSEKNILLEKLNEKIKFLRAEKLTLSCLDEDENEIVWPASEILVTRLQQDVYIFLVENAYQDNDFVNQAGKKIKEELNKYRKLKKEHDKDEDYLGKLLKEKENGFLLTGTTTILPLQKAKVLGWKKKSSPKKIIFAIFLELEKISLLENIRNIGITGHIDHGKTTITEQILYQTGKKHKVGGVDEGSAEMDYDKQERQRGITIFSAATTINIIDTPGHLDFTAEVERCLRVLDGAIIMIDGQTGVKPQTKKV</sequence>
<name>A0ABM8VXF4_GIGMA</name>
<evidence type="ECO:0000259" key="5">
    <source>
        <dbReference type="PROSITE" id="PS51722"/>
    </source>
</evidence>
<feature type="coiled-coil region" evidence="4">
    <location>
        <begin position="29"/>
        <end position="56"/>
    </location>
</feature>
<feature type="coiled-coil region" evidence="4">
    <location>
        <begin position="107"/>
        <end position="134"/>
    </location>
</feature>
<evidence type="ECO:0000256" key="2">
    <source>
        <dbReference type="ARBA" id="ARBA00022917"/>
    </source>
</evidence>
<feature type="domain" description="Tr-type G" evidence="5">
    <location>
        <begin position="254"/>
        <end position="358"/>
    </location>
</feature>
<dbReference type="InterPro" id="IPR005225">
    <property type="entry name" value="Small_GTP-bd"/>
</dbReference>
<dbReference type="PROSITE" id="PS51722">
    <property type="entry name" value="G_TR_2"/>
    <property type="match status" value="1"/>
</dbReference>
<dbReference type="PANTHER" id="PTHR43261:SF1">
    <property type="entry name" value="RIBOSOME-RELEASING FACTOR 2, MITOCHONDRIAL"/>
    <property type="match status" value="1"/>
</dbReference>
<dbReference type="NCBIfam" id="TIGR00231">
    <property type="entry name" value="small_GTP"/>
    <property type="match status" value="1"/>
</dbReference>
<dbReference type="InterPro" id="IPR031157">
    <property type="entry name" value="G_TR_CS"/>
</dbReference>
<dbReference type="InterPro" id="IPR000795">
    <property type="entry name" value="T_Tr_GTP-bd_dom"/>
</dbReference>
<comment type="caution">
    <text evidence="6">The sequence shown here is derived from an EMBL/GenBank/DDBJ whole genome shotgun (WGS) entry which is preliminary data.</text>
</comment>
<dbReference type="Gene3D" id="3.40.50.300">
    <property type="entry name" value="P-loop containing nucleotide triphosphate hydrolases"/>
    <property type="match status" value="2"/>
</dbReference>
<evidence type="ECO:0000256" key="4">
    <source>
        <dbReference type="SAM" id="Coils"/>
    </source>
</evidence>
<proteinExistence type="predicted"/>
<keyword evidence="3" id="KW-0342">GTP-binding</keyword>